<feature type="region of interest" description="Disordered" evidence="1">
    <location>
        <begin position="353"/>
        <end position="375"/>
    </location>
</feature>
<dbReference type="InParanoid" id="A0A1Y2DXY5"/>
<dbReference type="OrthoDB" id="4586300at2759"/>
<dbReference type="AlphaFoldDB" id="A0A1Y2DXY5"/>
<dbReference type="RefSeq" id="XP_040715152.1">
    <property type="nucleotide sequence ID" value="XM_040864002.1"/>
</dbReference>
<evidence type="ECO:0000313" key="2">
    <source>
        <dbReference type="EMBL" id="ORY63495.1"/>
    </source>
</evidence>
<name>A0A1Y2DXY5_9PEZI</name>
<dbReference type="Proteomes" id="UP000193689">
    <property type="component" value="Unassembled WGS sequence"/>
</dbReference>
<evidence type="ECO:0000313" key="3">
    <source>
        <dbReference type="Proteomes" id="UP000193689"/>
    </source>
</evidence>
<organism evidence="2 3">
    <name type="scientific">Pseudomassariella vexata</name>
    <dbReference type="NCBI Taxonomy" id="1141098"/>
    <lineage>
        <taxon>Eukaryota</taxon>
        <taxon>Fungi</taxon>
        <taxon>Dikarya</taxon>
        <taxon>Ascomycota</taxon>
        <taxon>Pezizomycotina</taxon>
        <taxon>Sordariomycetes</taxon>
        <taxon>Xylariomycetidae</taxon>
        <taxon>Amphisphaeriales</taxon>
        <taxon>Pseudomassariaceae</taxon>
        <taxon>Pseudomassariella</taxon>
    </lineage>
</organism>
<accession>A0A1Y2DXY5</accession>
<feature type="compositionally biased region" description="Basic and acidic residues" evidence="1">
    <location>
        <begin position="39"/>
        <end position="50"/>
    </location>
</feature>
<keyword evidence="3" id="KW-1185">Reference proteome</keyword>
<feature type="compositionally biased region" description="Polar residues" evidence="1">
    <location>
        <begin position="354"/>
        <end position="375"/>
    </location>
</feature>
<feature type="compositionally biased region" description="Basic and acidic residues" evidence="1">
    <location>
        <begin position="462"/>
        <end position="473"/>
    </location>
</feature>
<proteinExistence type="predicted"/>
<feature type="region of interest" description="Disordered" evidence="1">
    <location>
        <begin position="27"/>
        <end position="87"/>
    </location>
</feature>
<dbReference type="EMBL" id="MCFJ01000008">
    <property type="protein sequence ID" value="ORY63495.1"/>
    <property type="molecule type" value="Genomic_DNA"/>
</dbReference>
<dbReference type="STRING" id="1141098.A0A1Y2DXY5"/>
<protein>
    <submittedName>
        <fullName evidence="2">Uncharacterized protein</fullName>
    </submittedName>
</protein>
<gene>
    <name evidence="2" type="ORF">BCR38DRAFT_486228</name>
</gene>
<sequence>MPTDSGSDNPFIRFKNIVDDTVAQKFRSLSSAGPVESTGDARNDTARDENTTAQTPALSRNPDIIGNRSTTGTTQQHDPPSQPRSYSSIDSITQELRHRTILSWATFSSYSPFNLTHLPQPKPRDACRNPAHGFTFRDAFEDLAAVSSGESLGDLETMGYKLAEKEPQNQTVASSSHCDVPPLPLCLNKWVNRLERRQLWGAYFPVRSFRDEAERILKRGGDREALIGQASMCKEERVLPRLGALSLIQLTVFPHLFLQVNPWWAAFDPFNLVNEPLAELYNPWIKALKTADWGVDASPREPETSEDLYLAHNSDFARRDPGSAFMASEAPDEFHLHRKAQARSDSRSVIPMWSTPSHSSFPNGNSTNSTASKTLSTETWISPEGKTVQRVERRVFDGMTQVMETTVQYNAKGSVVERTVINRQFSTKESDAASATKSYTGRGDQQTRHTSEQEVETNTAETTKKEKNGWFWI</sequence>
<feature type="region of interest" description="Disordered" evidence="1">
    <location>
        <begin position="427"/>
        <end position="473"/>
    </location>
</feature>
<comment type="caution">
    <text evidence="2">The sequence shown here is derived from an EMBL/GenBank/DDBJ whole genome shotgun (WGS) entry which is preliminary data.</text>
</comment>
<evidence type="ECO:0000256" key="1">
    <source>
        <dbReference type="SAM" id="MobiDB-lite"/>
    </source>
</evidence>
<reference evidence="2 3" key="1">
    <citation type="submission" date="2016-07" db="EMBL/GenBank/DDBJ databases">
        <title>Pervasive Adenine N6-methylation of Active Genes in Fungi.</title>
        <authorList>
            <consortium name="DOE Joint Genome Institute"/>
            <person name="Mondo S.J."/>
            <person name="Dannebaum R.O."/>
            <person name="Kuo R.C."/>
            <person name="Labutti K."/>
            <person name="Haridas S."/>
            <person name="Kuo A."/>
            <person name="Salamov A."/>
            <person name="Ahrendt S.R."/>
            <person name="Lipzen A."/>
            <person name="Sullivan W."/>
            <person name="Andreopoulos W.B."/>
            <person name="Clum A."/>
            <person name="Lindquist E."/>
            <person name="Daum C."/>
            <person name="Ramamoorthy G.K."/>
            <person name="Gryganskyi A."/>
            <person name="Culley D."/>
            <person name="Magnuson J.K."/>
            <person name="James T.Y."/>
            <person name="O'Malley M.A."/>
            <person name="Stajich J.E."/>
            <person name="Spatafora J.W."/>
            <person name="Visel A."/>
            <person name="Grigoriev I.V."/>
        </authorList>
    </citation>
    <scope>NUCLEOTIDE SEQUENCE [LARGE SCALE GENOMIC DNA]</scope>
    <source>
        <strain evidence="2 3">CBS 129021</strain>
    </source>
</reference>
<feature type="compositionally biased region" description="Polar residues" evidence="1">
    <location>
        <begin position="67"/>
        <end position="87"/>
    </location>
</feature>
<dbReference type="GeneID" id="63780214"/>